<proteinExistence type="predicted"/>
<feature type="domain" description="RCK C-terminal" evidence="8">
    <location>
        <begin position="220"/>
        <end position="302"/>
    </location>
</feature>
<keyword evidence="10" id="KW-1185">Reference proteome</keyword>
<keyword evidence="6 7" id="KW-0472">Membrane</keyword>
<dbReference type="RefSeq" id="WP_066790874.1">
    <property type="nucleotide sequence ID" value="NZ_LWQS01000093.1"/>
</dbReference>
<feature type="transmembrane region" description="Helical" evidence="7">
    <location>
        <begin position="516"/>
        <end position="534"/>
    </location>
</feature>
<dbReference type="InterPro" id="IPR004680">
    <property type="entry name" value="Cit_transptr-like_dom"/>
</dbReference>
<feature type="transmembrane region" description="Helical" evidence="7">
    <location>
        <begin position="574"/>
        <end position="597"/>
    </location>
</feature>
<evidence type="ECO:0000313" key="9">
    <source>
        <dbReference type="EMBL" id="OAN40555.1"/>
    </source>
</evidence>
<evidence type="ECO:0000256" key="3">
    <source>
        <dbReference type="ARBA" id="ARBA00022692"/>
    </source>
</evidence>
<dbReference type="InterPro" id="IPR051679">
    <property type="entry name" value="DASS-Related_Transporters"/>
</dbReference>
<dbReference type="GO" id="GO:0006813">
    <property type="term" value="P:potassium ion transport"/>
    <property type="evidence" value="ECO:0007669"/>
    <property type="project" value="InterPro"/>
</dbReference>
<dbReference type="GO" id="GO:0005886">
    <property type="term" value="C:plasma membrane"/>
    <property type="evidence" value="ECO:0007669"/>
    <property type="project" value="TreeGrafter"/>
</dbReference>
<feature type="transmembrane region" description="Helical" evidence="7">
    <location>
        <begin position="458"/>
        <end position="477"/>
    </location>
</feature>
<feature type="transmembrane region" description="Helical" evidence="7">
    <location>
        <begin position="62"/>
        <end position="81"/>
    </location>
</feature>
<feature type="transmembrane region" description="Helical" evidence="7">
    <location>
        <begin position="489"/>
        <end position="509"/>
    </location>
</feature>
<reference evidence="9 10" key="1">
    <citation type="submission" date="2016-04" db="EMBL/GenBank/DDBJ databases">
        <title>Chloroflexus islandicus sp. nov., a thermophilic filamentous anoxygenic phototrophic bacterium from geyser Strokkur (Iceland).</title>
        <authorList>
            <person name="Gaisin V.A."/>
            <person name="Kalashnikov A.M."/>
            <person name="Sukhacheva M.V."/>
            <person name="Grouzdev D.S."/>
            <person name="Ivanov T.M."/>
            <person name="Kuznetsov B."/>
            <person name="Gorlenko V.M."/>
        </authorList>
    </citation>
    <scope>NUCLEOTIDE SEQUENCE [LARGE SCALE GENOMIC DNA]</scope>
    <source>
        <strain evidence="10">isl-2</strain>
    </source>
</reference>
<feature type="transmembrane region" description="Helical" evidence="7">
    <location>
        <begin position="34"/>
        <end position="50"/>
    </location>
</feature>
<dbReference type="OrthoDB" id="9765532at2"/>
<accession>A0A178M075</accession>
<evidence type="ECO:0000313" key="10">
    <source>
        <dbReference type="Proteomes" id="UP000078287"/>
    </source>
</evidence>
<keyword evidence="2" id="KW-0813">Transport</keyword>
<evidence type="ECO:0000256" key="7">
    <source>
        <dbReference type="SAM" id="Phobius"/>
    </source>
</evidence>
<dbReference type="Proteomes" id="UP000078287">
    <property type="component" value="Unassembled WGS sequence"/>
</dbReference>
<dbReference type="GO" id="GO:0008324">
    <property type="term" value="F:monoatomic cation transmembrane transporter activity"/>
    <property type="evidence" value="ECO:0007669"/>
    <property type="project" value="InterPro"/>
</dbReference>
<evidence type="ECO:0000256" key="5">
    <source>
        <dbReference type="ARBA" id="ARBA00022989"/>
    </source>
</evidence>
<evidence type="ECO:0000256" key="2">
    <source>
        <dbReference type="ARBA" id="ARBA00022448"/>
    </source>
</evidence>
<dbReference type="Pfam" id="PF03600">
    <property type="entry name" value="CitMHS"/>
    <property type="match status" value="1"/>
</dbReference>
<comment type="subcellular location">
    <subcellularLocation>
        <location evidence="1">Membrane</location>
        <topology evidence="1">Multi-pass membrane protein</topology>
    </subcellularLocation>
</comment>
<dbReference type="InterPro" id="IPR006037">
    <property type="entry name" value="RCK_C"/>
</dbReference>
<dbReference type="Gene3D" id="3.30.70.1450">
    <property type="entry name" value="Regulator of K+ conductance, C-terminal domain"/>
    <property type="match status" value="2"/>
</dbReference>
<feature type="transmembrane region" description="Helical" evidence="7">
    <location>
        <begin position="146"/>
        <end position="166"/>
    </location>
</feature>
<dbReference type="PANTHER" id="PTHR43652">
    <property type="entry name" value="BASIC AMINO ACID ANTIPORTER YFCC-RELATED"/>
    <property type="match status" value="1"/>
</dbReference>
<keyword evidence="5 7" id="KW-1133">Transmembrane helix</keyword>
<gene>
    <name evidence="9" type="ORF">A6A03_04390</name>
</gene>
<dbReference type="InterPro" id="IPR036721">
    <property type="entry name" value="RCK_C_sf"/>
</dbReference>
<protein>
    <submittedName>
        <fullName evidence="9">Potassium transporter TrkA</fullName>
    </submittedName>
</protein>
<feature type="transmembrane region" description="Helical" evidence="7">
    <location>
        <begin position="101"/>
        <end position="125"/>
    </location>
</feature>
<organism evidence="9 10">
    <name type="scientific">Chloroflexus islandicus</name>
    <dbReference type="NCBI Taxonomy" id="1707952"/>
    <lineage>
        <taxon>Bacteria</taxon>
        <taxon>Bacillati</taxon>
        <taxon>Chloroflexota</taxon>
        <taxon>Chloroflexia</taxon>
        <taxon>Chloroflexales</taxon>
        <taxon>Chloroflexineae</taxon>
        <taxon>Chloroflexaceae</taxon>
        <taxon>Chloroflexus</taxon>
    </lineage>
</organism>
<comment type="caution">
    <text evidence="9">The sequence shown here is derived from an EMBL/GenBank/DDBJ whole genome shotgun (WGS) entry which is preliminary data.</text>
</comment>
<dbReference type="Pfam" id="PF02080">
    <property type="entry name" value="TrkA_C"/>
    <property type="match status" value="2"/>
</dbReference>
<dbReference type="SUPFAM" id="SSF116726">
    <property type="entry name" value="TrkA C-terminal domain-like"/>
    <property type="match status" value="2"/>
</dbReference>
<feature type="transmembrane region" description="Helical" evidence="7">
    <location>
        <begin position="540"/>
        <end position="562"/>
    </location>
</feature>
<evidence type="ECO:0000256" key="4">
    <source>
        <dbReference type="ARBA" id="ARBA00022737"/>
    </source>
</evidence>
<keyword evidence="3 7" id="KW-0812">Transmembrane</keyword>
<evidence type="ECO:0000256" key="6">
    <source>
        <dbReference type="ARBA" id="ARBA00023136"/>
    </source>
</evidence>
<keyword evidence="4" id="KW-0677">Repeat</keyword>
<dbReference type="PROSITE" id="PS51202">
    <property type="entry name" value="RCK_C"/>
    <property type="match status" value="2"/>
</dbReference>
<sequence length="599" mass="61990">MQLILPLSTSEVLLLAIAFTGLSLIISGWIRADLAALLVLIALGVTRVLTPQEALSGFSNSAVITIIGLSVITAALEQTGVVKWAANRLAALSGGNETRVIAVFMLAGALLSLVMNNIAAGAVLLPAAVRVARQIGVPASKILMPLSYGTLLGGMATLFTTANIILSGNLVAQGQAGLTMANFLLSGGPMVLTGLLYMLLIGRKLLPARETVASTAVPAVDLRSIYRLDERLWEVRVTPAAAGKTIAEAAISATTGTTVLAIWRDPEAILNPAPDTPLRASDVLLILGREDRVRQLAGAGFAIGRNGTSGEGLDLPIELAEVVVAPRAPFIGQTLQQLRFRTKFGLTVVALWREGRSYRTNVGTMPLAAGDALLMTGPAARVRQLADEPGFIVLHTPASEVETGRQAVIAVAITAIALFVAATGWVATAEAMLAGAAALVLTGCITMDDAYRAIEWRVVTLIAGLLPIGTALVTTGLGTKAGALLTGSLVAYGPLALITGLFLATVLLTQLVGGQVASLIIGPIAVSAAISAHVNPQAVAVAVSMACSVAFLTPIAHPVNVLMMGPGNYRFSDFFRAGIGQTIVCLLTLLVVMPLVWQL</sequence>
<dbReference type="STRING" id="1707952.A6A03_04390"/>
<feature type="domain" description="RCK C-terminal" evidence="8">
    <location>
        <begin position="305"/>
        <end position="391"/>
    </location>
</feature>
<name>A0A178M075_9CHLR</name>
<feature type="transmembrane region" description="Helical" evidence="7">
    <location>
        <begin position="407"/>
        <end position="427"/>
    </location>
</feature>
<evidence type="ECO:0000259" key="8">
    <source>
        <dbReference type="PROSITE" id="PS51202"/>
    </source>
</evidence>
<evidence type="ECO:0000256" key="1">
    <source>
        <dbReference type="ARBA" id="ARBA00004141"/>
    </source>
</evidence>
<dbReference type="AlphaFoldDB" id="A0A178M075"/>
<dbReference type="PANTHER" id="PTHR43652:SF1">
    <property type="entry name" value="RESPONSE REGULATOR"/>
    <property type="match status" value="1"/>
</dbReference>
<feature type="transmembrane region" description="Helical" evidence="7">
    <location>
        <begin position="12"/>
        <end position="28"/>
    </location>
</feature>
<feature type="transmembrane region" description="Helical" evidence="7">
    <location>
        <begin position="178"/>
        <end position="200"/>
    </location>
</feature>
<dbReference type="EMBL" id="LWQS01000093">
    <property type="protein sequence ID" value="OAN40555.1"/>
    <property type="molecule type" value="Genomic_DNA"/>
</dbReference>